<dbReference type="InterPro" id="IPR002559">
    <property type="entry name" value="Transposase_11"/>
</dbReference>
<accession>A0A7V9ACH0</accession>
<dbReference type="PANTHER" id="PTHR30007">
    <property type="entry name" value="PHP DOMAIN PROTEIN"/>
    <property type="match status" value="1"/>
</dbReference>
<dbReference type="RefSeq" id="WP_194538729.1">
    <property type="nucleotide sequence ID" value="NZ_JACEFB010000010.1"/>
</dbReference>
<dbReference type="GO" id="GO:0004803">
    <property type="term" value="F:transposase activity"/>
    <property type="evidence" value="ECO:0007669"/>
    <property type="project" value="InterPro"/>
</dbReference>
<evidence type="ECO:0000313" key="2">
    <source>
        <dbReference type="EMBL" id="MBA2227019.1"/>
    </source>
</evidence>
<proteinExistence type="predicted"/>
<evidence type="ECO:0000259" key="1">
    <source>
        <dbReference type="Pfam" id="PF01609"/>
    </source>
</evidence>
<dbReference type="GO" id="GO:0006313">
    <property type="term" value="P:DNA transposition"/>
    <property type="evidence" value="ECO:0007669"/>
    <property type="project" value="InterPro"/>
</dbReference>
<organism evidence="2 3">
    <name type="scientific">Thermogemmata fonticola</name>
    <dbReference type="NCBI Taxonomy" id="2755323"/>
    <lineage>
        <taxon>Bacteria</taxon>
        <taxon>Pseudomonadati</taxon>
        <taxon>Planctomycetota</taxon>
        <taxon>Planctomycetia</taxon>
        <taxon>Gemmatales</taxon>
        <taxon>Gemmataceae</taxon>
        <taxon>Thermogemmata</taxon>
    </lineage>
</organism>
<name>A0A7V9ACH0_9BACT</name>
<dbReference type="EMBL" id="JACEFB010000010">
    <property type="protein sequence ID" value="MBA2227019.1"/>
    <property type="molecule type" value="Genomic_DNA"/>
</dbReference>
<feature type="domain" description="Transposase IS4-like" evidence="1">
    <location>
        <begin position="1"/>
        <end position="113"/>
    </location>
</feature>
<protein>
    <submittedName>
        <fullName evidence="2">Transposase</fullName>
    </submittedName>
</protein>
<dbReference type="Proteomes" id="UP000542342">
    <property type="component" value="Unassembled WGS sequence"/>
</dbReference>
<comment type="caution">
    <text evidence="2">The sequence shown here is derived from an EMBL/GenBank/DDBJ whole genome shotgun (WGS) entry which is preliminary data.</text>
</comment>
<evidence type="ECO:0000313" key="3">
    <source>
        <dbReference type="Proteomes" id="UP000542342"/>
    </source>
</evidence>
<sequence>MKLEVVIDATGLPLGLAAAGAAVSEPKLLLPALKDVPLEVPAGTPVIADKGHDADALRDEIEAAGLVPVIPHRRNRSRPSRNDGRRLRRYRRRWLIERTHAWLHGDRGLAVRWCYDSFMYVGLVYLSFIHLALRRF</sequence>
<reference evidence="2 3" key="1">
    <citation type="submission" date="2020-07" db="EMBL/GenBank/DDBJ databases">
        <title>Thermogemmata thermophila gen. nov., sp. nov., a novel moderate thermophilic planctomycete from a Kamchatka hot spring.</title>
        <authorList>
            <person name="Elcheninov A.G."/>
            <person name="Podosokorskaya O.A."/>
            <person name="Kovaleva O.L."/>
            <person name="Novikov A."/>
            <person name="Bonch-Osmolovskaya E.A."/>
            <person name="Toshchakov S.V."/>
            <person name="Kublanov I.V."/>
        </authorList>
    </citation>
    <scope>NUCLEOTIDE SEQUENCE [LARGE SCALE GENOMIC DNA]</scope>
    <source>
        <strain evidence="2 3">2918</strain>
    </source>
</reference>
<keyword evidence="3" id="KW-1185">Reference proteome</keyword>
<dbReference type="GO" id="GO:0003677">
    <property type="term" value="F:DNA binding"/>
    <property type="evidence" value="ECO:0007669"/>
    <property type="project" value="InterPro"/>
</dbReference>
<dbReference type="Pfam" id="PF01609">
    <property type="entry name" value="DDE_Tnp_1"/>
    <property type="match status" value="1"/>
</dbReference>
<gene>
    <name evidence="2" type="ORF">H0921_12695</name>
</gene>
<dbReference type="AlphaFoldDB" id="A0A7V9ACH0"/>